<accession>V6S0Y8</accession>
<dbReference type="RefSeq" id="WP_023570481.1">
    <property type="nucleotide sequence ID" value="NZ_AVBI01000014.1"/>
</dbReference>
<protein>
    <submittedName>
        <fullName evidence="1">Uncharacterized protein</fullName>
    </submittedName>
</protein>
<comment type="caution">
    <text evidence="1">The sequence shown here is derived from an EMBL/GenBank/DDBJ whole genome shotgun (WGS) entry which is preliminary data.</text>
</comment>
<keyword evidence="2" id="KW-1185">Reference proteome</keyword>
<dbReference type="EMBL" id="VLKQ01000006">
    <property type="protein sequence ID" value="TWI12353.1"/>
    <property type="molecule type" value="Genomic_DNA"/>
</dbReference>
<dbReference type="OrthoDB" id="795069at2"/>
<reference evidence="1 2" key="1">
    <citation type="journal article" date="2015" name="Stand. Genomic Sci.">
        <title>Genomic Encyclopedia of Bacterial and Archaeal Type Strains, Phase III: the genomes of soil and plant-associated and newly described type strains.</title>
        <authorList>
            <person name="Whitman W.B."/>
            <person name="Woyke T."/>
            <person name="Klenk H.P."/>
            <person name="Zhou Y."/>
            <person name="Lilburn T.G."/>
            <person name="Beck B.J."/>
            <person name="De Vos P."/>
            <person name="Vandamme P."/>
            <person name="Eisen J.A."/>
            <person name="Garrity G."/>
            <person name="Hugenholtz P."/>
            <person name="Kyrpides N.C."/>
        </authorList>
    </citation>
    <scope>NUCLEOTIDE SEQUENCE [LARGE SCALE GENOMIC DNA]</scope>
    <source>
        <strain evidence="1 2">CGMCC 1.7270</strain>
    </source>
</reference>
<gene>
    <name evidence="1" type="ORF">IP98_01565</name>
</gene>
<name>V6S0Y8_9FLAO</name>
<evidence type="ECO:0000313" key="2">
    <source>
        <dbReference type="Proteomes" id="UP000319848"/>
    </source>
</evidence>
<dbReference type="AlphaFoldDB" id="V6S0Y8"/>
<dbReference type="Proteomes" id="UP000319848">
    <property type="component" value="Unassembled WGS sequence"/>
</dbReference>
<proteinExistence type="predicted"/>
<sequence>MIDFIRVHYDDKNQLETFVLDKTKFEKAFTVLEYHSGVIMYPYRVNLENMEIVINEKSGYVKNSIHKLNNLLLEGDEHNHNDFSYSQLCSMIDFLNDNVIDIASNKITQFEFGLNIKIPVKPEDFISKNVLMHNFEKHTAIRKFKGRGYLLEFEHYNYKIKIYDKSKQYRIKKDNILRFEIKFLNSKEFNPLGVYNINDLKDVQVLNKLFNYLLKRYDELLIVDGFSSESISDKDVQKLGMYSSFSYWENLINNNQRQTKMNNKRKYLKMLENYKLLKRKNYLREQLIAKFKELMVN</sequence>
<evidence type="ECO:0000313" key="1">
    <source>
        <dbReference type="EMBL" id="TWI12353.1"/>
    </source>
</evidence>
<dbReference type="STRING" id="1341154.FCR2A7T_13370"/>
<organism evidence="1 2">
    <name type="scientific">Flavobacterium cauense R2A-7</name>
    <dbReference type="NCBI Taxonomy" id="1341154"/>
    <lineage>
        <taxon>Bacteria</taxon>
        <taxon>Pseudomonadati</taxon>
        <taxon>Bacteroidota</taxon>
        <taxon>Flavobacteriia</taxon>
        <taxon>Flavobacteriales</taxon>
        <taxon>Flavobacteriaceae</taxon>
        <taxon>Flavobacterium</taxon>
    </lineage>
</organism>